<proteinExistence type="predicted"/>
<organism evidence="3 4">
    <name type="scientific">Tanacetum coccineum</name>
    <dbReference type="NCBI Taxonomy" id="301880"/>
    <lineage>
        <taxon>Eukaryota</taxon>
        <taxon>Viridiplantae</taxon>
        <taxon>Streptophyta</taxon>
        <taxon>Embryophyta</taxon>
        <taxon>Tracheophyta</taxon>
        <taxon>Spermatophyta</taxon>
        <taxon>Magnoliopsida</taxon>
        <taxon>eudicotyledons</taxon>
        <taxon>Gunneridae</taxon>
        <taxon>Pentapetalae</taxon>
        <taxon>asterids</taxon>
        <taxon>campanulids</taxon>
        <taxon>Asterales</taxon>
        <taxon>Asteraceae</taxon>
        <taxon>Asteroideae</taxon>
        <taxon>Anthemideae</taxon>
        <taxon>Anthemidinae</taxon>
        <taxon>Tanacetum</taxon>
    </lineage>
</organism>
<keyword evidence="1" id="KW-0175">Coiled coil</keyword>
<evidence type="ECO:0000256" key="2">
    <source>
        <dbReference type="SAM" id="MobiDB-lite"/>
    </source>
</evidence>
<name>A0ABQ5ERE0_9ASTR</name>
<dbReference type="Proteomes" id="UP001151760">
    <property type="component" value="Unassembled WGS sequence"/>
</dbReference>
<reference evidence="3" key="1">
    <citation type="journal article" date="2022" name="Int. J. Mol. Sci.">
        <title>Draft Genome of Tanacetum Coccineum: Genomic Comparison of Closely Related Tanacetum-Family Plants.</title>
        <authorList>
            <person name="Yamashiro T."/>
            <person name="Shiraishi A."/>
            <person name="Nakayama K."/>
            <person name="Satake H."/>
        </authorList>
    </citation>
    <scope>NUCLEOTIDE SEQUENCE</scope>
</reference>
<reference evidence="3" key="2">
    <citation type="submission" date="2022-01" db="EMBL/GenBank/DDBJ databases">
        <authorList>
            <person name="Yamashiro T."/>
            <person name="Shiraishi A."/>
            <person name="Satake H."/>
            <person name="Nakayama K."/>
        </authorList>
    </citation>
    <scope>NUCLEOTIDE SEQUENCE</scope>
</reference>
<gene>
    <name evidence="3" type="ORF">Tco_0988610</name>
</gene>
<dbReference type="EMBL" id="BQNB010016598">
    <property type="protein sequence ID" value="GJT53556.1"/>
    <property type="molecule type" value="Genomic_DNA"/>
</dbReference>
<accession>A0ABQ5ERE0</accession>
<evidence type="ECO:0000256" key="1">
    <source>
        <dbReference type="SAM" id="Coils"/>
    </source>
</evidence>
<evidence type="ECO:0000313" key="3">
    <source>
        <dbReference type="EMBL" id="GJT53556.1"/>
    </source>
</evidence>
<comment type="caution">
    <text evidence="3">The sequence shown here is derived from an EMBL/GenBank/DDBJ whole genome shotgun (WGS) entry which is preliminary data.</text>
</comment>
<protein>
    <submittedName>
        <fullName evidence="3">Uncharacterized protein</fullName>
    </submittedName>
</protein>
<sequence length="448" mass="50461">MSNLKFADTHNLLAFLSKPAESEGFEQIVDFLNALTVNPTIYTSCIDQFWATVKVKTVNGEVQLHALVDRKKIIINESTVRRDLQLEDAEGIDCLPNSTIFKELTRMGSKTTAWNEFSSIMESAIICLATNQKFNFSKHIFESMVRNLDNVSGKFLMYPRFVQVFVNQQLDGLPSHKRIYDAPSHTKKIFGNMKRVPQPSGPTDIVANEVVHKELGDSLVRAATTASSLEVEQDSGGGPRRQETIGDTIAQTRFENVSKLSNDPLLAKGNTLQSGEDSLKLKELMKLCTNLQQRVLDLDKTKTTQQNEIASLKRRLKKLKQKKRLRTHGLKRLHKVGMSRRVESSRDEDSLEQEVAAKDVNLTINEVTLAQSLVALKSVKPKVKGVVIQEPSTTKTTISSQQPSHDKGKGIMIEELMKPIKKKDQISFDEEVALRLQTEFDKEERLAR</sequence>
<keyword evidence="4" id="KW-1185">Reference proteome</keyword>
<feature type="region of interest" description="Disordered" evidence="2">
    <location>
        <begin position="226"/>
        <end position="246"/>
    </location>
</feature>
<evidence type="ECO:0000313" key="4">
    <source>
        <dbReference type="Proteomes" id="UP001151760"/>
    </source>
</evidence>
<feature type="coiled-coil region" evidence="1">
    <location>
        <begin position="281"/>
        <end position="322"/>
    </location>
</feature>